<protein>
    <submittedName>
        <fullName evidence="3">Uncharacterized protein</fullName>
    </submittedName>
</protein>
<proteinExistence type="predicted"/>
<dbReference type="GeneID" id="28895847"/>
<keyword evidence="2" id="KW-0472">Membrane</keyword>
<dbReference type="RefSeq" id="XP_018191835.1">
    <property type="nucleotide sequence ID" value="XM_018330710.1"/>
</dbReference>
<dbReference type="OrthoDB" id="4120617at2759"/>
<feature type="compositionally biased region" description="Low complexity" evidence="1">
    <location>
        <begin position="85"/>
        <end position="97"/>
    </location>
</feature>
<dbReference type="Proteomes" id="UP000076632">
    <property type="component" value="Unassembled WGS sequence"/>
</dbReference>
<name>A0A165JIF3_XYLHT</name>
<reference evidence="3 4" key="1">
    <citation type="journal article" date="2016" name="Fungal Biol.">
        <title>The genome of Xylona heveae provides a window into fungal endophytism.</title>
        <authorList>
            <person name="Gazis R."/>
            <person name="Kuo A."/>
            <person name="Riley R."/>
            <person name="LaButti K."/>
            <person name="Lipzen A."/>
            <person name="Lin J."/>
            <person name="Amirebrahimi M."/>
            <person name="Hesse C.N."/>
            <person name="Spatafora J.W."/>
            <person name="Henrissat B."/>
            <person name="Hainaut M."/>
            <person name="Grigoriev I.V."/>
            <person name="Hibbett D.S."/>
        </authorList>
    </citation>
    <scope>NUCLEOTIDE SEQUENCE [LARGE SCALE GENOMIC DNA]</scope>
    <source>
        <strain evidence="3 4">TC161</strain>
    </source>
</reference>
<feature type="transmembrane region" description="Helical" evidence="2">
    <location>
        <begin position="20"/>
        <end position="44"/>
    </location>
</feature>
<feature type="region of interest" description="Disordered" evidence="1">
    <location>
        <begin position="76"/>
        <end position="110"/>
    </location>
</feature>
<dbReference type="InParanoid" id="A0A165JIF3"/>
<accession>A0A165JIF3</accession>
<gene>
    <name evidence="3" type="ORF">L228DRAFT_235375</name>
</gene>
<evidence type="ECO:0000256" key="2">
    <source>
        <dbReference type="SAM" id="Phobius"/>
    </source>
</evidence>
<dbReference type="AlphaFoldDB" id="A0A165JIF3"/>
<sequence>MSSTTTESSGGGSSDGKRNLTIILSVILGMLGIAIISTILWIALRCMKKKPLVRRSITPVDDAEIEAWRKGFAGEGSRPAKVMHSSTNSSSTASTSNGLPPAWTEKLPQPPPVALAPNARVGLTDADQPGAAPFVLPPRRQSSWFLQHQRRRSSKDMIAERSPTPFATIEHQALAAVEPSPPDVPHLHGHSDSFDFAQFEHSQGLE</sequence>
<evidence type="ECO:0000313" key="3">
    <source>
        <dbReference type="EMBL" id="KZF26280.1"/>
    </source>
</evidence>
<keyword evidence="2" id="KW-1133">Transmembrane helix</keyword>
<organism evidence="3 4">
    <name type="scientific">Xylona heveae (strain CBS 132557 / TC161)</name>
    <dbReference type="NCBI Taxonomy" id="1328760"/>
    <lineage>
        <taxon>Eukaryota</taxon>
        <taxon>Fungi</taxon>
        <taxon>Dikarya</taxon>
        <taxon>Ascomycota</taxon>
        <taxon>Pezizomycotina</taxon>
        <taxon>Xylonomycetes</taxon>
        <taxon>Xylonales</taxon>
        <taxon>Xylonaceae</taxon>
        <taxon>Xylona</taxon>
    </lineage>
</organism>
<evidence type="ECO:0000313" key="4">
    <source>
        <dbReference type="Proteomes" id="UP000076632"/>
    </source>
</evidence>
<evidence type="ECO:0000256" key="1">
    <source>
        <dbReference type="SAM" id="MobiDB-lite"/>
    </source>
</evidence>
<dbReference type="EMBL" id="KV407454">
    <property type="protein sequence ID" value="KZF26280.1"/>
    <property type="molecule type" value="Genomic_DNA"/>
</dbReference>
<keyword evidence="2" id="KW-0812">Transmembrane</keyword>
<keyword evidence="4" id="KW-1185">Reference proteome</keyword>